<dbReference type="Gene3D" id="3.40.50.2300">
    <property type="match status" value="1"/>
</dbReference>
<dbReference type="PROSITE" id="PS00622">
    <property type="entry name" value="HTH_LUXR_1"/>
    <property type="match status" value="1"/>
</dbReference>
<dbReference type="EMBL" id="BNJF01000003">
    <property type="protein sequence ID" value="GHO47673.1"/>
    <property type="molecule type" value="Genomic_DNA"/>
</dbReference>
<dbReference type="InterPro" id="IPR000792">
    <property type="entry name" value="Tscrpt_reg_LuxR_C"/>
</dbReference>
<protein>
    <submittedName>
        <fullName evidence="6">Transcriptional regulatory protein YdfI</fullName>
    </submittedName>
</protein>
<dbReference type="InterPro" id="IPR001789">
    <property type="entry name" value="Sig_transdc_resp-reg_receiver"/>
</dbReference>
<dbReference type="GO" id="GO:0006355">
    <property type="term" value="P:regulation of DNA-templated transcription"/>
    <property type="evidence" value="ECO:0007669"/>
    <property type="project" value="InterPro"/>
</dbReference>
<dbReference type="Pfam" id="PF00072">
    <property type="entry name" value="Response_reg"/>
    <property type="match status" value="1"/>
</dbReference>
<dbReference type="PANTHER" id="PTHR43214">
    <property type="entry name" value="TWO-COMPONENT RESPONSE REGULATOR"/>
    <property type="match status" value="1"/>
</dbReference>
<dbReference type="InterPro" id="IPR011006">
    <property type="entry name" value="CheY-like_superfamily"/>
</dbReference>
<sequence length="233" mass="25654">MLENADQVMNERRGTIRVVVVDDHLVVREGLRMMLEIAGKGFTMLGDAEDAATAMSIIEELQPDVVLMDLRMPGMDGLEAIAQIRERWPHIAVVILTTYNEDDLMLRGLRAGACGYLLKDTNRETLFHAIRAAAHGDMLLQPEIMARILAHTTDMPYPPSSGTEGEKESILTERERELLQAVAHGERSKEIAARLGISIRTVSSHLTSIYTKLGVDSRISAVAVGIEQGLISP</sequence>
<keyword evidence="2" id="KW-0238">DNA-binding</keyword>
<evidence type="ECO:0000256" key="2">
    <source>
        <dbReference type="ARBA" id="ARBA00023125"/>
    </source>
</evidence>
<feature type="modified residue" description="4-aspartylphosphate" evidence="3">
    <location>
        <position position="69"/>
    </location>
</feature>
<dbReference type="CDD" id="cd17535">
    <property type="entry name" value="REC_NarL-like"/>
    <property type="match status" value="1"/>
</dbReference>
<dbReference type="PRINTS" id="PR00038">
    <property type="entry name" value="HTHLUXR"/>
</dbReference>
<dbReference type="SMART" id="SM00448">
    <property type="entry name" value="REC"/>
    <property type="match status" value="1"/>
</dbReference>
<dbReference type="PROSITE" id="PS50043">
    <property type="entry name" value="HTH_LUXR_2"/>
    <property type="match status" value="1"/>
</dbReference>
<evidence type="ECO:0000256" key="1">
    <source>
        <dbReference type="ARBA" id="ARBA00022553"/>
    </source>
</evidence>
<keyword evidence="1 3" id="KW-0597">Phosphoprotein</keyword>
<dbReference type="CDD" id="cd06170">
    <property type="entry name" value="LuxR_C_like"/>
    <property type="match status" value="1"/>
</dbReference>
<evidence type="ECO:0000256" key="3">
    <source>
        <dbReference type="PROSITE-ProRule" id="PRU00169"/>
    </source>
</evidence>
<dbReference type="GO" id="GO:0003677">
    <property type="term" value="F:DNA binding"/>
    <property type="evidence" value="ECO:0007669"/>
    <property type="project" value="UniProtKB-KW"/>
</dbReference>
<dbReference type="PANTHER" id="PTHR43214:SF37">
    <property type="entry name" value="TRANSCRIPTIONAL REGULATORY PROTEIN YDFI"/>
    <property type="match status" value="1"/>
</dbReference>
<organism evidence="6 7">
    <name type="scientific">Ktedonospora formicarum</name>
    <dbReference type="NCBI Taxonomy" id="2778364"/>
    <lineage>
        <taxon>Bacteria</taxon>
        <taxon>Bacillati</taxon>
        <taxon>Chloroflexota</taxon>
        <taxon>Ktedonobacteria</taxon>
        <taxon>Ktedonobacterales</taxon>
        <taxon>Ktedonobacteraceae</taxon>
        <taxon>Ktedonospora</taxon>
    </lineage>
</organism>
<dbReference type="InterPro" id="IPR016032">
    <property type="entry name" value="Sig_transdc_resp-reg_C-effctor"/>
</dbReference>
<dbReference type="InterPro" id="IPR058245">
    <property type="entry name" value="NreC/VraR/RcsB-like_REC"/>
</dbReference>
<dbReference type="AlphaFoldDB" id="A0A8J3I8D3"/>
<dbReference type="GO" id="GO:0000160">
    <property type="term" value="P:phosphorelay signal transduction system"/>
    <property type="evidence" value="ECO:0007669"/>
    <property type="project" value="InterPro"/>
</dbReference>
<dbReference type="PROSITE" id="PS50110">
    <property type="entry name" value="RESPONSE_REGULATORY"/>
    <property type="match status" value="1"/>
</dbReference>
<dbReference type="RefSeq" id="WP_420799351.1">
    <property type="nucleotide sequence ID" value="NZ_BNJF01000003.1"/>
</dbReference>
<evidence type="ECO:0000259" key="5">
    <source>
        <dbReference type="PROSITE" id="PS50110"/>
    </source>
</evidence>
<dbReference type="SUPFAM" id="SSF46894">
    <property type="entry name" value="C-terminal effector domain of the bipartite response regulators"/>
    <property type="match status" value="1"/>
</dbReference>
<evidence type="ECO:0000259" key="4">
    <source>
        <dbReference type="PROSITE" id="PS50043"/>
    </source>
</evidence>
<keyword evidence="7" id="KW-1185">Reference proteome</keyword>
<dbReference type="Proteomes" id="UP000612362">
    <property type="component" value="Unassembled WGS sequence"/>
</dbReference>
<proteinExistence type="predicted"/>
<dbReference type="SUPFAM" id="SSF52172">
    <property type="entry name" value="CheY-like"/>
    <property type="match status" value="1"/>
</dbReference>
<name>A0A8J3I8D3_9CHLR</name>
<evidence type="ECO:0000313" key="6">
    <source>
        <dbReference type="EMBL" id="GHO47673.1"/>
    </source>
</evidence>
<feature type="domain" description="HTH luxR-type" evidence="4">
    <location>
        <begin position="164"/>
        <end position="229"/>
    </location>
</feature>
<comment type="caution">
    <text evidence="6">The sequence shown here is derived from an EMBL/GenBank/DDBJ whole genome shotgun (WGS) entry which is preliminary data.</text>
</comment>
<accession>A0A8J3I8D3</accession>
<dbReference type="SMART" id="SM00421">
    <property type="entry name" value="HTH_LUXR"/>
    <property type="match status" value="1"/>
</dbReference>
<feature type="domain" description="Response regulatory" evidence="5">
    <location>
        <begin position="17"/>
        <end position="134"/>
    </location>
</feature>
<gene>
    <name evidence="6" type="primary">ydfI_1</name>
    <name evidence="6" type="ORF">KSX_58360</name>
</gene>
<dbReference type="InterPro" id="IPR039420">
    <property type="entry name" value="WalR-like"/>
</dbReference>
<reference evidence="6" key="1">
    <citation type="submission" date="2020-10" db="EMBL/GenBank/DDBJ databases">
        <title>Taxonomic study of unclassified bacteria belonging to the class Ktedonobacteria.</title>
        <authorList>
            <person name="Yabe S."/>
            <person name="Wang C.M."/>
            <person name="Zheng Y."/>
            <person name="Sakai Y."/>
            <person name="Cavaletti L."/>
            <person name="Monciardini P."/>
            <person name="Donadio S."/>
        </authorList>
    </citation>
    <scope>NUCLEOTIDE SEQUENCE</scope>
    <source>
        <strain evidence="6">SOSP1-1</strain>
    </source>
</reference>
<dbReference type="Pfam" id="PF00196">
    <property type="entry name" value="GerE"/>
    <property type="match status" value="1"/>
</dbReference>
<evidence type="ECO:0000313" key="7">
    <source>
        <dbReference type="Proteomes" id="UP000612362"/>
    </source>
</evidence>